<gene>
    <name evidence="1" type="ORF">MENTE1834_LOCUS18757</name>
</gene>
<organism evidence="1 2">
    <name type="scientific">Meloidogyne enterolobii</name>
    <name type="common">Root-knot nematode worm</name>
    <name type="synonym">Meloidogyne mayaguensis</name>
    <dbReference type="NCBI Taxonomy" id="390850"/>
    <lineage>
        <taxon>Eukaryota</taxon>
        <taxon>Metazoa</taxon>
        <taxon>Ecdysozoa</taxon>
        <taxon>Nematoda</taxon>
        <taxon>Chromadorea</taxon>
        <taxon>Rhabditida</taxon>
        <taxon>Tylenchina</taxon>
        <taxon>Tylenchomorpha</taxon>
        <taxon>Tylenchoidea</taxon>
        <taxon>Meloidogynidae</taxon>
        <taxon>Meloidogyninae</taxon>
        <taxon>Meloidogyne</taxon>
    </lineage>
</organism>
<evidence type="ECO:0000313" key="1">
    <source>
        <dbReference type="EMBL" id="CAK5070840.1"/>
    </source>
</evidence>
<evidence type="ECO:0000313" key="2">
    <source>
        <dbReference type="Proteomes" id="UP001497535"/>
    </source>
</evidence>
<accession>A0ACB0YZR0</accession>
<reference evidence="1" key="1">
    <citation type="submission" date="2023-11" db="EMBL/GenBank/DDBJ databases">
        <authorList>
            <person name="Poullet M."/>
        </authorList>
    </citation>
    <scope>NUCLEOTIDE SEQUENCE</scope>
    <source>
        <strain evidence="1">E1834</strain>
    </source>
</reference>
<name>A0ACB0YZR0_MELEN</name>
<protein>
    <submittedName>
        <fullName evidence="1">Uncharacterized protein</fullName>
    </submittedName>
</protein>
<keyword evidence="2" id="KW-1185">Reference proteome</keyword>
<dbReference type="Proteomes" id="UP001497535">
    <property type="component" value="Unassembled WGS sequence"/>
</dbReference>
<sequence length="67" mass="7842">MTRGTPTPKSRRTPKSHRSDGFWHYSVCCTIPNNQPLKNRSLNRGIFVGALLVRSDYPLFCYYFLIY</sequence>
<dbReference type="EMBL" id="CAVMJV010000021">
    <property type="protein sequence ID" value="CAK5070840.1"/>
    <property type="molecule type" value="Genomic_DNA"/>
</dbReference>
<comment type="caution">
    <text evidence="1">The sequence shown here is derived from an EMBL/GenBank/DDBJ whole genome shotgun (WGS) entry which is preliminary data.</text>
</comment>
<proteinExistence type="predicted"/>